<evidence type="ECO:0000313" key="1">
    <source>
        <dbReference type="EMBL" id="SFS18054.1"/>
    </source>
</evidence>
<dbReference type="Pfam" id="PF00300">
    <property type="entry name" value="His_Phos_1"/>
    <property type="match status" value="1"/>
</dbReference>
<gene>
    <name evidence="1" type="ORF">SAMN05421771_3327</name>
</gene>
<protein>
    <submittedName>
        <fullName evidence="1">Broad specificity phosphatase PhoE</fullName>
    </submittedName>
</protein>
<organism evidence="1 2">
    <name type="scientific">Granulicella pectinivorans</name>
    <dbReference type="NCBI Taxonomy" id="474950"/>
    <lineage>
        <taxon>Bacteria</taxon>
        <taxon>Pseudomonadati</taxon>
        <taxon>Acidobacteriota</taxon>
        <taxon>Terriglobia</taxon>
        <taxon>Terriglobales</taxon>
        <taxon>Acidobacteriaceae</taxon>
        <taxon>Granulicella</taxon>
    </lineage>
</organism>
<dbReference type="EMBL" id="FOZL01000001">
    <property type="protein sequence ID" value="SFS18054.1"/>
    <property type="molecule type" value="Genomic_DNA"/>
</dbReference>
<dbReference type="InterPro" id="IPR029033">
    <property type="entry name" value="His_PPase_superfam"/>
</dbReference>
<keyword evidence="2" id="KW-1185">Reference proteome</keyword>
<dbReference type="InterPro" id="IPR013078">
    <property type="entry name" value="His_Pase_superF_clade-1"/>
</dbReference>
<dbReference type="SUPFAM" id="SSF53254">
    <property type="entry name" value="Phosphoglycerate mutase-like"/>
    <property type="match status" value="1"/>
</dbReference>
<name>A0A1I6MQY0_9BACT</name>
<sequence length="199" mass="21693">MSRYSPPVRISLITHPATAQQKAGIFPSDEPLDPQSLDTLSAISWQAPAAAHAVTAPEQRTRQTASALGLHAVEAPDLRECDYALWSGIALDTLQTEDPDGLATWLINPSARPHQGESFLSQIERISNWIESHRTTGHVVAITHTSVVRAALAYILQVPPHHALRSIEPSPLTLTDIRLTGDTWRLRSTGVPLTQALLD</sequence>
<evidence type="ECO:0000313" key="2">
    <source>
        <dbReference type="Proteomes" id="UP000199024"/>
    </source>
</evidence>
<dbReference type="STRING" id="474950.SAMN05421771_3327"/>
<proteinExistence type="predicted"/>
<reference evidence="1 2" key="1">
    <citation type="submission" date="2016-10" db="EMBL/GenBank/DDBJ databases">
        <authorList>
            <person name="de Groot N.N."/>
        </authorList>
    </citation>
    <scope>NUCLEOTIDE SEQUENCE [LARGE SCALE GENOMIC DNA]</scope>
    <source>
        <strain evidence="1 2">DSM 21001</strain>
    </source>
</reference>
<dbReference type="AlphaFoldDB" id="A0A1I6MQY0"/>
<dbReference type="OrthoDB" id="7502553at2"/>
<dbReference type="RefSeq" id="WP_089840760.1">
    <property type="nucleotide sequence ID" value="NZ_FOZL01000001.1"/>
</dbReference>
<accession>A0A1I6MQY0</accession>
<dbReference type="Gene3D" id="3.40.50.1240">
    <property type="entry name" value="Phosphoglycerate mutase-like"/>
    <property type="match status" value="1"/>
</dbReference>
<dbReference type="Proteomes" id="UP000199024">
    <property type="component" value="Unassembled WGS sequence"/>
</dbReference>